<dbReference type="PROSITE" id="PS50103">
    <property type="entry name" value="ZF_C3H1"/>
    <property type="match status" value="1"/>
</dbReference>
<dbReference type="SMART" id="SM00356">
    <property type="entry name" value="ZnF_C3H1"/>
    <property type="match status" value="2"/>
</dbReference>
<reference evidence="3" key="1">
    <citation type="journal article" date="2021" name="Cell">
        <title>Tracing the genetic footprints of vertebrate landing in non-teleost ray-finned fishes.</title>
        <authorList>
            <person name="Bi X."/>
            <person name="Wang K."/>
            <person name="Yang L."/>
            <person name="Pan H."/>
            <person name="Jiang H."/>
            <person name="Wei Q."/>
            <person name="Fang M."/>
            <person name="Yu H."/>
            <person name="Zhu C."/>
            <person name="Cai Y."/>
            <person name="He Y."/>
            <person name="Gan X."/>
            <person name="Zeng H."/>
            <person name="Yu D."/>
            <person name="Zhu Y."/>
            <person name="Jiang H."/>
            <person name="Qiu Q."/>
            <person name="Yang H."/>
            <person name="Zhang Y.E."/>
            <person name="Wang W."/>
            <person name="Zhu M."/>
            <person name="He S."/>
            <person name="Zhang G."/>
        </authorList>
    </citation>
    <scope>NUCLEOTIDE SEQUENCE</scope>
    <source>
        <strain evidence="3">Bchr_001</strain>
    </source>
</reference>
<protein>
    <submittedName>
        <fullName evidence="3">ZC11A protein</fullName>
    </submittedName>
</protein>
<feature type="non-terminal residue" evidence="3">
    <location>
        <position position="504"/>
    </location>
</feature>
<keyword evidence="1" id="KW-0863">Zinc-finger</keyword>
<feature type="domain" description="C3H1-type" evidence="2">
    <location>
        <begin position="3"/>
        <end position="29"/>
    </location>
</feature>
<comment type="caution">
    <text evidence="3">The sequence shown here is derived from an EMBL/GenBank/DDBJ whole genome shotgun (WGS) entry which is preliminary data.</text>
</comment>
<evidence type="ECO:0000313" key="4">
    <source>
        <dbReference type="Proteomes" id="UP001166052"/>
    </source>
</evidence>
<keyword evidence="1" id="KW-0479">Metal-binding</keyword>
<evidence type="ECO:0000259" key="2">
    <source>
        <dbReference type="PROSITE" id="PS50103"/>
    </source>
</evidence>
<evidence type="ECO:0000256" key="1">
    <source>
        <dbReference type="PROSITE-ProRule" id="PRU00723"/>
    </source>
</evidence>
<name>A0ABS2Z1P3_POLSE</name>
<organism evidence="3 4">
    <name type="scientific">Polypterus senegalus</name>
    <name type="common">Senegal bichir</name>
    <dbReference type="NCBI Taxonomy" id="55291"/>
    <lineage>
        <taxon>Eukaryota</taxon>
        <taxon>Metazoa</taxon>
        <taxon>Chordata</taxon>
        <taxon>Craniata</taxon>
        <taxon>Vertebrata</taxon>
        <taxon>Euteleostomi</taxon>
        <taxon>Actinopterygii</taxon>
        <taxon>Polypteriformes</taxon>
        <taxon>Polypteridae</taxon>
        <taxon>Polypterus</taxon>
    </lineage>
</organism>
<dbReference type="Gene3D" id="4.10.1000.10">
    <property type="entry name" value="Zinc finger, CCCH-type"/>
    <property type="match status" value="1"/>
</dbReference>
<feature type="zinc finger region" description="C3H1-type" evidence="1">
    <location>
        <begin position="3"/>
        <end position="29"/>
    </location>
</feature>
<dbReference type="EMBL" id="JAAWVN010016043">
    <property type="protein sequence ID" value="MBN3292365.1"/>
    <property type="molecule type" value="Genomic_DNA"/>
</dbReference>
<dbReference type="InterPro" id="IPR041686">
    <property type="entry name" value="Znf-CCCH_3"/>
</dbReference>
<feature type="non-terminal residue" evidence="3">
    <location>
        <position position="1"/>
    </location>
</feature>
<keyword evidence="4" id="KW-1185">Reference proteome</keyword>
<dbReference type="Pfam" id="PF15663">
    <property type="entry name" value="zf-CCCH_3"/>
    <property type="match status" value="1"/>
</dbReference>
<dbReference type="InterPro" id="IPR000571">
    <property type="entry name" value="Znf_CCCH"/>
</dbReference>
<gene>
    <name evidence="3" type="primary">Zc3h11a_0</name>
    <name evidence="3" type="ORF">GTO92_0004138</name>
</gene>
<accession>A0ABS2Z1P3</accession>
<proteinExistence type="predicted"/>
<dbReference type="Proteomes" id="UP001166052">
    <property type="component" value="Unassembled WGS sequence"/>
</dbReference>
<keyword evidence="1" id="KW-0862">Zinc</keyword>
<evidence type="ECO:0000313" key="3">
    <source>
        <dbReference type="EMBL" id="MBN3292365.1"/>
    </source>
</evidence>
<sequence>MAQPQNVDCFYFLQGQCKQKRCSFQHRDLALNTDEICETWRRTKNCRNKQCTDRHIDQEALRRFFPCQLEKIIGECKNESCLQYHEKHRTIYDDGALSFTLPPNPVPRKAKSQWGKTEFSKTNHIATQKLVRSASQFITETLIFVRSVVKDGKLSSERAKMYIKEMMHAVLFLLHINMPSIQPNEVMPEKMLETLTKLYHDVFYMYKTHLPLRSPYSVLLDLVVESFNHDEEMDILDCLWGLNEKMLIPRVKNEEQMCGNDFAFASRVISYCYFEDVITNNRTKKYFGASIACKGKVQREILIDVACMRTWNQKVAIGVTTATIKGNKPLLLPPNVHSTAYRMKNNPLWRNGNEVVRSLETSSSEQADLKLRPMEGYLPMPPCNRCLEIFPNITFNPTRMEDNHPPKWEHGNCAECESVSKLLNADRSLDMRVAIPSDSRFCANIPCSSIILFRTFFDLLMHERKKRLITNLKKTKFELGEPLFCFDPSFCNNSAALVPVQPVN</sequence>